<evidence type="ECO:0000259" key="2">
    <source>
        <dbReference type="Pfam" id="PF13609"/>
    </source>
</evidence>
<dbReference type="GO" id="GO:0016020">
    <property type="term" value="C:membrane"/>
    <property type="evidence" value="ECO:0007669"/>
    <property type="project" value="InterPro"/>
</dbReference>
<evidence type="ECO:0000256" key="1">
    <source>
        <dbReference type="SAM" id="SignalP"/>
    </source>
</evidence>
<evidence type="ECO:0000313" key="4">
    <source>
        <dbReference type="Proteomes" id="UP000541535"/>
    </source>
</evidence>
<dbReference type="Pfam" id="PF13609">
    <property type="entry name" value="Porin_4"/>
    <property type="match status" value="1"/>
</dbReference>
<protein>
    <submittedName>
        <fullName evidence="3">Putative porin</fullName>
    </submittedName>
</protein>
<keyword evidence="1" id="KW-0732">Signal</keyword>
<proteinExistence type="predicted"/>
<comment type="caution">
    <text evidence="3">The sequence shown here is derived from an EMBL/GenBank/DDBJ whole genome shotgun (WGS) entry which is preliminary data.</text>
</comment>
<evidence type="ECO:0000313" key="3">
    <source>
        <dbReference type="EMBL" id="MBB3119273.1"/>
    </source>
</evidence>
<keyword evidence="4" id="KW-1185">Reference proteome</keyword>
<sequence length="404" mass="43597">MKKQLLVASVLAAVGLMQAQAATLGDDKLSISGFGTLGVAKSNTDDAQFARYNQAVGVADSPRIGLDSNLGLQASYQFSDQLSGTMQVLTRKNTSPQFTTDLTWAFLKYKINDETSVRLGRVVLPAFLISDYQNVGYANTMMRPPIEMYGQAPIENVDGVDVNWQHGFGDTNVTVQAFVGKSRGKLFIPTGGGIVAKHQSPAAGFSISAERGPFTVRFGHVQGKIQSDGIVPINTLTNTLNGIGFTQLADDLTLKERKRIAFTSLGLTMDWNNIVLQAEYAQRRAKQAVYIPDTNAWYVMGGYRIGKVLPYFAHAQYKDAGSSVNVPAALAAVPPLNATVRGLLLSPEQSSNLVGVRWDFAKSMALKVQVDRVKPKTKGGSLIFTPTSFKDSVTVVGAAVDFVF</sequence>
<dbReference type="SUPFAM" id="SSF56935">
    <property type="entry name" value="Porins"/>
    <property type="match status" value="1"/>
</dbReference>
<feature type="signal peptide" evidence="1">
    <location>
        <begin position="1"/>
        <end position="21"/>
    </location>
</feature>
<dbReference type="Proteomes" id="UP000541535">
    <property type="component" value="Unassembled WGS sequence"/>
</dbReference>
<dbReference type="InterPro" id="IPR023614">
    <property type="entry name" value="Porin_dom_sf"/>
</dbReference>
<dbReference type="EMBL" id="JACHXD010000005">
    <property type="protein sequence ID" value="MBB3119273.1"/>
    <property type="molecule type" value="Genomic_DNA"/>
</dbReference>
<dbReference type="Gene3D" id="2.40.160.10">
    <property type="entry name" value="Porin"/>
    <property type="match status" value="1"/>
</dbReference>
<name>A0A7W5FUL1_9BURK</name>
<accession>A0A7W5FUL1</accession>
<gene>
    <name evidence="3" type="ORF">FHS03_002324</name>
</gene>
<dbReference type="InterPro" id="IPR033900">
    <property type="entry name" value="Gram_neg_porin_domain"/>
</dbReference>
<dbReference type="RefSeq" id="WP_183441107.1">
    <property type="nucleotide sequence ID" value="NZ_JACHXD010000005.1"/>
</dbReference>
<feature type="chain" id="PRO_5030535127" evidence="1">
    <location>
        <begin position="22"/>
        <end position="404"/>
    </location>
</feature>
<dbReference type="AlphaFoldDB" id="A0A7W5FUL1"/>
<organism evidence="3 4">
    <name type="scientific">Pseudoduganella violacea</name>
    <dbReference type="NCBI Taxonomy" id="1715466"/>
    <lineage>
        <taxon>Bacteria</taxon>
        <taxon>Pseudomonadati</taxon>
        <taxon>Pseudomonadota</taxon>
        <taxon>Betaproteobacteria</taxon>
        <taxon>Burkholderiales</taxon>
        <taxon>Oxalobacteraceae</taxon>
        <taxon>Telluria group</taxon>
        <taxon>Pseudoduganella</taxon>
    </lineage>
</organism>
<reference evidence="3 4" key="1">
    <citation type="submission" date="2020-08" db="EMBL/GenBank/DDBJ databases">
        <title>Genomic Encyclopedia of Type Strains, Phase III (KMG-III): the genomes of soil and plant-associated and newly described type strains.</title>
        <authorList>
            <person name="Whitman W."/>
        </authorList>
    </citation>
    <scope>NUCLEOTIDE SEQUENCE [LARGE SCALE GENOMIC DNA]</scope>
    <source>
        <strain evidence="3 4">CECT 8897</strain>
    </source>
</reference>
<dbReference type="GO" id="GO:0015288">
    <property type="term" value="F:porin activity"/>
    <property type="evidence" value="ECO:0007669"/>
    <property type="project" value="InterPro"/>
</dbReference>
<feature type="domain" description="Porin" evidence="2">
    <location>
        <begin position="9"/>
        <end position="321"/>
    </location>
</feature>